<keyword evidence="2 4" id="KW-0732">Signal</keyword>
<sequence>MISWKAVFRQGSRLAGPAAALALLAGPAMAEDTITLKVAHLLPADVYIWKQGGQVMTDEITARTGGRVRFEVYPAGQLGKDMLSVLSSGIADIAFFVPQYSPDKLPLSTAGELPGLYDSSCEGTHMVWDIVKPGGLLGDSEYKAQGMRVLFANVIPPNVLMTTRVRPEGIEAIKGLKIRANGNAVGKTASQLGAVPIQAPVGELYDSLSRGTIDGTFYPYVSLPDFDLENLLKYSVHGPRFGGNLVGFAISEASWNKLPEDVRQIVAEAGLKAQDQLCSYEDRETLVIRDRIVAENGHSVVELTPEQIVQFEEKFEGVVAAWAQDMTKAGLDAQSVLDALKQ</sequence>
<feature type="signal peptide" evidence="4">
    <location>
        <begin position="1"/>
        <end position="30"/>
    </location>
</feature>
<keyword evidence="3" id="KW-0574">Periplasm</keyword>
<reference evidence="5 6" key="1">
    <citation type="submission" date="2018-08" db="EMBL/GenBank/DDBJ databases">
        <title>Genomic Encyclopedia of Archaeal and Bacterial Type Strains, Phase II (KMG-II): from individual species to whole genera.</title>
        <authorList>
            <person name="Goeker M."/>
        </authorList>
    </citation>
    <scope>NUCLEOTIDE SEQUENCE [LARGE SCALE GENOMIC DNA]</scope>
    <source>
        <strain evidence="5 6">DSM 17099</strain>
    </source>
</reference>
<comment type="caution">
    <text evidence="5">The sequence shown here is derived from an EMBL/GenBank/DDBJ whole genome shotgun (WGS) entry which is preliminary data.</text>
</comment>
<dbReference type="InterPro" id="IPR018389">
    <property type="entry name" value="DctP_fam"/>
</dbReference>
<dbReference type="PANTHER" id="PTHR33376:SF15">
    <property type="entry name" value="BLL6794 PROTEIN"/>
    <property type="match status" value="1"/>
</dbReference>
<dbReference type="PANTHER" id="PTHR33376">
    <property type="match status" value="1"/>
</dbReference>
<evidence type="ECO:0000256" key="3">
    <source>
        <dbReference type="ARBA" id="ARBA00022764"/>
    </source>
</evidence>
<dbReference type="CDD" id="cd13601">
    <property type="entry name" value="PBP2_TRAP_DctP1_3_4_like"/>
    <property type="match status" value="1"/>
</dbReference>
<organism evidence="5 6">
    <name type="scientific">Paracoccus versutus</name>
    <name type="common">Thiobacillus versutus</name>
    <dbReference type="NCBI Taxonomy" id="34007"/>
    <lineage>
        <taxon>Bacteria</taxon>
        <taxon>Pseudomonadati</taxon>
        <taxon>Pseudomonadota</taxon>
        <taxon>Alphaproteobacteria</taxon>
        <taxon>Rhodobacterales</taxon>
        <taxon>Paracoccaceae</taxon>
        <taxon>Paracoccus</taxon>
    </lineage>
</organism>
<accession>A0A3D9XQN9</accession>
<dbReference type="RefSeq" id="WP_083539108.1">
    <property type="nucleotide sequence ID" value="NZ_CP038196.1"/>
</dbReference>
<name>A0A3D9XQN9_PARVE</name>
<proteinExistence type="predicted"/>
<evidence type="ECO:0000256" key="4">
    <source>
        <dbReference type="SAM" id="SignalP"/>
    </source>
</evidence>
<evidence type="ECO:0000256" key="1">
    <source>
        <dbReference type="ARBA" id="ARBA00004418"/>
    </source>
</evidence>
<dbReference type="EMBL" id="QTUJ01000001">
    <property type="protein sequence ID" value="REF72011.1"/>
    <property type="molecule type" value="Genomic_DNA"/>
</dbReference>
<comment type="subcellular location">
    <subcellularLocation>
        <location evidence="1">Periplasm</location>
    </subcellularLocation>
</comment>
<dbReference type="InterPro" id="IPR038404">
    <property type="entry name" value="TRAP_DctP_sf"/>
</dbReference>
<dbReference type="Proteomes" id="UP000256941">
    <property type="component" value="Unassembled WGS sequence"/>
</dbReference>
<dbReference type="Gene3D" id="3.40.190.170">
    <property type="entry name" value="Bacterial extracellular solute-binding protein, family 7"/>
    <property type="match status" value="1"/>
</dbReference>
<evidence type="ECO:0000313" key="6">
    <source>
        <dbReference type="Proteomes" id="UP000256941"/>
    </source>
</evidence>
<dbReference type="GO" id="GO:0055085">
    <property type="term" value="P:transmembrane transport"/>
    <property type="evidence" value="ECO:0007669"/>
    <property type="project" value="InterPro"/>
</dbReference>
<evidence type="ECO:0000256" key="2">
    <source>
        <dbReference type="ARBA" id="ARBA00022729"/>
    </source>
</evidence>
<dbReference type="GO" id="GO:0042597">
    <property type="term" value="C:periplasmic space"/>
    <property type="evidence" value="ECO:0007669"/>
    <property type="project" value="UniProtKB-SubCell"/>
</dbReference>
<evidence type="ECO:0000313" key="5">
    <source>
        <dbReference type="EMBL" id="REF72011.1"/>
    </source>
</evidence>
<protein>
    <submittedName>
        <fullName evidence="5">TRAP-type C4-dicarboxylate transport system substrate-binding protein</fullName>
    </submittedName>
</protein>
<feature type="chain" id="PRO_5017748315" evidence="4">
    <location>
        <begin position="31"/>
        <end position="342"/>
    </location>
</feature>
<dbReference type="NCBIfam" id="NF037995">
    <property type="entry name" value="TRAP_S1"/>
    <property type="match status" value="1"/>
</dbReference>
<gene>
    <name evidence="5" type="ORF">BDD41_0475</name>
</gene>
<dbReference type="Pfam" id="PF03480">
    <property type="entry name" value="DctP"/>
    <property type="match status" value="1"/>
</dbReference>
<dbReference type="AlphaFoldDB" id="A0A3D9XQN9"/>